<protein>
    <submittedName>
        <fullName evidence="2">Uncharacterized protein</fullName>
    </submittedName>
</protein>
<accession>A0A816FBS9</accession>
<evidence type="ECO:0000313" key="3">
    <source>
        <dbReference type="Proteomes" id="UP000663828"/>
    </source>
</evidence>
<keyword evidence="3" id="KW-1185">Reference proteome</keyword>
<reference evidence="2" key="1">
    <citation type="submission" date="2021-02" db="EMBL/GenBank/DDBJ databases">
        <authorList>
            <person name="Nowell W R."/>
        </authorList>
    </citation>
    <scope>NUCLEOTIDE SEQUENCE</scope>
</reference>
<gene>
    <name evidence="1" type="ORF">EDS130_LOCUS34817</name>
    <name evidence="2" type="ORF">XAT740_LOCUS56356</name>
</gene>
<organism evidence="2 3">
    <name type="scientific">Adineta ricciae</name>
    <name type="common">Rotifer</name>
    <dbReference type="NCBI Taxonomy" id="249248"/>
    <lineage>
        <taxon>Eukaryota</taxon>
        <taxon>Metazoa</taxon>
        <taxon>Spiralia</taxon>
        <taxon>Gnathifera</taxon>
        <taxon>Rotifera</taxon>
        <taxon>Eurotatoria</taxon>
        <taxon>Bdelloidea</taxon>
        <taxon>Adinetida</taxon>
        <taxon>Adinetidae</taxon>
        <taxon>Adineta</taxon>
    </lineage>
</organism>
<comment type="caution">
    <text evidence="2">The sequence shown here is derived from an EMBL/GenBank/DDBJ whole genome shotgun (WGS) entry which is preliminary data.</text>
</comment>
<evidence type="ECO:0000313" key="1">
    <source>
        <dbReference type="EMBL" id="CAF1379043.1"/>
    </source>
</evidence>
<proteinExistence type="predicted"/>
<dbReference type="EMBL" id="CAJNOJ010000296">
    <property type="protein sequence ID" value="CAF1379043.1"/>
    <property type="molecule type" value="Genomic_DNA"/>
</dbReference>
<evidence type="ECO:0000313" key="2">
    <source>
        <dbReference type="EMBL" id="CAF1658373.1"/>
    </source>
</evidence>
<dbReference type="Proteomes" id="UP000663828">
    <property type="component" value="Unassembled WGS sequence"/>
</dbReference>
<dbReference type="Gene3D" id="4.10.1000.40">
    <property type="match status" value="1"/>
</dbReference>
<dbReference type="OrthoDB" id="438553at2759"/>
<dbReference type="AlphaFoldDB" id="A0A816FBS9"/>
<dbReference type="Proteomes" id="UP000663852">
    <property type="component" value="Unassembled WGS sequence"/>
</dbReference>
<name>A0A816FBS9_ADIRI</name>
<dbReference type="EMBL" id="CAJNOR010011005">
    <property type="protein sequence ID" value="CAF1658373.1"/>
    <property type="molecule type" value="Genomic_DNA"/>
</dbReference>
<sequence length="163" mass="19823">MSNRQKHSKQHKSTIECALNETCARPNCTFNHSETRNLRANIIKIQQKKRENVIRLETKQMEMIMRDCWNEDTCARLDCPYRHPPHWDPVKNQRLLEMKRLEKEKKRKRQQQHALNVCDQQDESLCVSKSTDLLNGQYEYDEQYFDIQEKVWQKQNECKIDKW</sequence>